<proteinExistence type="predicted"/>
<reference evidence="2" key="1">
    <citation type="submission" date="2022-11" db="EMBL/GenBank/DDBJ databases">
        <title>Centuries of genome instability and evolution in soft-shell clam transmissible cancer (bioRxiv).</title>
        <authorList>
            <person name="Hart S.F.M."/>
            <person name="Yonemitsu M.A."/>
            <person name="Giersch R.M."/>
            <person name="Beal B.F."/>
            <person name="Arriagada G."/>
            <person name="Davis B.W."/>
            <person name="Ostrander E.A."/>
            <person name="Goff S.P."/>
            <person name="Metzger M.J."/>
        </authorList>
    </citation>
    <scope>NUCLEOTIDE SEQUENCE</scope>
    <source>
        <strain evidence="2">MELC-2E11</strain>
        <tissue evidence="2">Siphon/mantle</tissue>
    </source>
</reference>
<keyword evidence="3" id="KW-1185">Reference proteome</keyword>
<gene>
    <name evidence="2" type="ORF">MAR_025492</name>
</gene>
<sequence length="829" mass="95773">CPSGDHLAICTHLQTQKPKREHKIVSFRAFRDISIDDLVTDITNSQTLQSIESTTEELVERYNTCLQELLDKHAPLQTKVTTIRPNTTWYNDSLRAAKRNRRKAERKMRKSNLTVHTEIYKEACIIYNKLMLQTKKDYYSSKIEENSNDRRQIFKLTNTLMGCKRDTVLPSTDNDKSLANKFCDFFIGKIISIRNKLSENQTDNDVLRADVNTALGQAFEPPRDLAELCTLSQFCNLTGEEGTVPPGYEPCCHSCACDSECGRRRDCCTDELDLYRLEEQNRSTCRSSVLHKNTSEPDFSFWYHMVDTCSDTTRSCKADDLYPWGSMFPHSSLIDGFVYYNEFCATCNTIFKLIPWRLAVACPQDGAIGEMYSVSYSYAVQKSLYGTSDDELGCFLYFIPPAEANVSYERCVPAWRTRRECNNDIIGTETEMQELQQKCLAFNATYRHYSLRTEQVYANVYCYLCAARNKPQRLCISQEERQKVNVDHSLVMILDHVHEVLEHAEDGSKTKDHCYQNVCRLVFCPEGQMNIAGRCKPVYSIIRTVCTMYLKLELNGPNAGFDVAALEYFANNDMQTHGLNGWDITLFVVREWNDTIPKYLVARLYKYFENGIISRIVTNVEQSISRHWKLLLRDKIWSFSVSFHKYTKYIDMPFEDANLVEVCPLWWFFFASDKLQTATERTFVYFHHWQALKKASRTARERTTELVITRAFFCQQVELIESEYIDLQQQIFLVKYNKTIEQGEFTRIREIHGTQKIRCLRSPFHYPDTPPSANAVSQAECHQRSNNASDSEPTSDTSFFSAGSDTDSDPDMCSKQDLEAIAAKMTQSL</sequence>
<organism evidence="2 3">
    <name type="scientific">Mya arenaria</name>
    <name type="common">Soft-shell clam</name>
    <dbReference type="NCBI Taxonomy" id="6604"/>
    <lineage>
        <taxon>Eukaryota</taxon>
        <taxon>Metazoa</taxon>
        <taxon>Spiralia</taxon>
        <taxon>Lophotrochozoa</taxon>
        <taxon>Mollusca</taxon>
        <taxon>Bivalvia</taxon>
        <taxon>Autobranchia</taxon>
        <taxon>Heteroconchia</taxon>
        <taxon>Euheterodonta</taxon>
        <taxon>Imparidentia</taxon>
        <taxon>Neoheterodontei</taxon>
        <taxon>Myida</taxon>
        <taxon>Myoidea</taxon>
        <taxon>Myidae</taxon>
        <taxon>Mya</taxon>
    </lineage>
</organism>
<dbReference type="Proteomes" id="UP001164746">
    <property type="component" value="Chromosome 8"/>
</dbReference>
<name>A0ABY7EQD8_MYAAR</name>
<feature type="non-terminal residue" evidence="2">
    <location>
        <position position="1"/>
    </location>
</feature>
<evidence type="ECO:0000256" key="1">
    <source>
        <dbReference type="SAM" id="MobiDB-lite"/>
    </source>
</evidence>
<evidence type="ECO:0000313" key="3">
    <source>
        <dbReference type="Proteomes" id="UP001164746"/>
    </source>
</evidence>
<feature type="compositionally biased region" description="Polar residues" evidence="1">
    <location>
        <begin position="784"/>
        <end position="805"/>
    </location>
</feature>
<accession>A0ABY7EQD8</accession>
<dbReference type="EMBL" id="CP111019">
    <property type="protein sequence ID" value="WAR11312.1"/>
    <property type="molecule type" value="Genomic_DNA"/>
</dbReference>
<feature type="non-terminal residue" evidence="2">
    <location>
        <position position="829"/>
    </location>
</feature>
<dbReference type="PANTHER" id="PTHR46670:SF3">
    <property type="entry name" value="ENDONUCLEASE_EXONUCLEASE_PHOSPHATASE DOMAIN-CONTAINING PROTEIN"/>
    <property type="match status" value="1"/>
</dbReference>
<feature type="region of interest" description="Disordered" evidence="1">
    <location>
        <begin position="770"/>
        <end position="829"/>
    </location>
</feature>
<evidence type="ECO:0000313" key="2">
    <source>
        <dbReference type="EMBL" id="WAR11312.1"/>
    </source>
</evidence>
<protein>
    <submittedName>
        <fullName evidence="2">Uncharacterized protein</fullName>
    </submittedName>
</protein>
<dbReference type="PANTHER" id="PTHR46670">
    <property type="entry name" value="ENDO/EXONUCLEASE/PHOSPHATASE DOMAIN-CONTAINING PROTEIN"/>
    <property type="match status" value="1"/>
</dbReference>